<dbReference type="Gene3D" id="3.10.50.10">
    <property type="match status" value="1"/>
</dbReference>
<dbReference type="SMART" id="SM00636">
    <property type="entry name" value="Glyco_18"/>
    <property type="match status" value="1"/>
</dbReference>
<proteinExistence type="inferred from homology"/>
<dbReference type="PROSITE" id="PS51910">
    <property type="entry name" value="GH18_2"/>
    <property type="match status" value="1"/>
</dbReference>
<accession>A0ABQ8T653</accession>
<comment type="caution">
    <text evidence="7">The sequence shown here is derived from an EMBL/GenBank/DDBJ whole genome shotgun (WGS) entry which is preliminary data.</text>
</comment>
<feature type="signal peptide" evidence="5">
    <location>
        <begin position="1"/>
        <end position="26"/>
    </location>
</feature>
<evidence type="ECO:0000259" key="6">
    <source>
        <dbReference type="PROSITE" id="PS51910"/>
    </source>
</evidence>
<keyword evidence="2 3" id="KW-0326">Glycosidase</keyword>
<gene>
    <name evidence="7" type="ORF">ANN_11237</name>
</gene>
<dbReference type="InterPro" id="IPR017853">
    <property type="entry name" value="GH"/>
</dbReference>
<dbReference type="PANTHER" id="PTHR11177">
    <property type="entry name" value="CHITINASE"/>
    <property type="match status" value="1"/>
</dbReference>
<keyword evidence="1 3" id="KW-0378">Hydrolase</keyword>
<dbReference type="PANTHER" id="PTHR11177:SF144">
    <property type="entry name" value="CHITINASE 5"/>
    <property type="match status" value="1"/>
</dbReference>
<dbReference type="Gene3D" id="3.20.20.80">
    <property type="entry name" value="Glycosidases"/>
    <property type="match status" value="1"/>
</dbReference>
<sequence>MPSRKAATVHLFHLIFIIATVQYCSGDKPARVGCYFESWAVRNEGKGRYTIDDIPGHLCTHVYYSFVGVNNVTWRLRELDPKVDLKMNGFRNFTSLKLKYPELKTMVSVGGWAEGGHNYSQLVSRKERRDTFIDSVVGNDLHSFMNSLYLKIYGHDEQTLVLAEFMHEFGFDGLDLDWEYPGARERDGKPSDKDNFLYLVEELRRRFDEEDSDWELTMAVPLTRPKLKDGYHVPELCRIANAINVMAYDMRGIWNGFADVHSPLYKRPHDTRALEEVNVNDGLQLWVDMGCPTDKLVVGVPFYGHTYVLSPNDTSYELGAPIDKNATIRGMSYYQICQALQANNSEWVEQWDEFGLCPYAYKDDIWVGYENPKSIQIKMDFIKEKGYAGAMMWALGSDDFRGLCGPTNPLVTILHNNMKDYIVPTAKNLTVWVSSETTKISKRELC</sequence>
<evidence type="ECO:0000256" key="1">
    <source>
        <dbReference type="ARBA" id="ARBA00022801"/>
    </source>
</evidence>
<feature type="domain" description="GH18" evidence="6">
    <location>
        <begin position="30"/>
        <end position="421"/>
    </location>
</feature>
<evidence type="ECO:0000256" key="2">
    <source>
        <dbReference type="ARBA" id="ARBA00023295"/>
    </source>
</evidence>
<comment type="similarity">
    <text evidence="4">Belongs to the glycosyl hydrolase 18 family.</text>
</comment>
<organism evidence="7 8">
    <name type="scientific">Periplaneta americana</name>
    <name type="common">American cockroach</name>
    <name type="synonym">Blatta americana</name>
    <dbReference type="NCBI Taxonomy" id="6978"/>
    <lineage>
        <taxon>Eukaryota</taxon>
        <taxon>Metazoa</taxon>
        <taxon>Ecdysozoa</taxon>
        <taxon>Arthropoda</taxon>
        <taxon>Hexapoda</taxon>
        <taxon>Insecta</taxon>
        <taxon>Pterygota</taxon>
        <taxon>Neoptera</taxon>
        <taxon>Polyneoptera</taxon>
        <taxon>Dictyoptera</taxon>
        <taxon>Blattodea</taxon>
        <taxon>Blattoidea</taxon>
        <taxon>Blattidae</taxon>
        <taxon>Blattinae</taxon>
        <taxon>Periplaneta</taxon>
    </lineage>
</organism>
<protein>
    <recommendedName>
        <fullName evidence="6">GH18 domain-containing protein</fullName>
    </recommendedName>
</protein>
<dbReference type="InterPro" id="IPR011583">
    <property type="entry name" value="Chitinase_II/V-like_cat"/>
</dbReference>
<reference evidence="7 8" key="1">
    <citation type="journal article" date="2022" name="Allergy">
        <title>Genome assembly and annotation of Periplaneta americana reveal a comprehensive cockroach allergen profile.</title>
        <authorList>
            <person name="Wang L."/>
            <person name="Xiong Q."/>
            <person name="Saelim N."/>
            <person name="Wang L."/>
            <person name="Nong W."/>
            <person name="Wan A.T."/>
            <person name="Shi M."/>
            <person name="Liu X."/>
            <person name="Cao Q."/>
            <person name="Hui J.H.L."/>
            <person name="Sookrung N."/>
            <person name="Leung T.F."/>
            <person name="Tungtrongchitr A."/>
            <person name="Tsui S.K.W."/>
        </authorList>
    </citation>
    <scope>NUCLEOTIDE SEQUENCE [LARGE SCALE GENOMIC DNA]</scope>
    <source>
        <strain evidence="7">PWHHKU_190912</strain>
    </source>
</reference>
<dbReference type="Pfam" id="PF00704">
    <property type="entry name" value="Glyco_hydro_18"/>
    <property type="match status" value="1"/>
</dbReference>
<dbReference type="InterPro" id="IPR001223">
    <property type="entry name" value="Glyco_hydro18_cat"/>
</dbReference>
<evidence type="ECO:0000256" key="3">
    <source>
        <dbReference type="RuleBase" id="RU000489"/>
    </source>
</evidence>
<dbReference type="EMBL" id="JAJSOF020000015">
    <property type="protein sequence ID" value="KAJ4441382.1"/>
    <property type="molecule type" value="Genomic_DNA"/>
</dbReference>
<dbReference type="InterPro" id="IPR029070">
    <property type="entry name" value="Chitinase_insertion_sf"/>
</dbReference>
<dbReference type="Proteomes" id="UP001148838">
    <property type="component" value="Unassembled WGS sequence"/>
</dbReference>
<dbReference type="InterPro" id="IPR050314">
    <property type="entry name" value="Glycosyl_Hydrlase_18"/>
</dbReference>
<dbReference type="PROSITE" id="PS01095">
    <property type="entry name" value="GH18_1"/>
    <property type="match status" value="1"/>
</dbReference>
<evidence type="ECO:0000313" key="8">
    <source>
        <dbReference type="Proteomes" id="UP001148838"/>
    </source>
</evidence>
<dbReference type="InterPro" id="IPR001579">
    <property type="entry name" value="Glyco_hydro_18_chit_AS"/>
</dbReference>
<dbReference type="SUPFAM" id="SSF54556">
    <property type="entry name" value="Chitinase insertion domain"/>
    <property type="match status" value="1"/>
</dbReference>
<feature type="chain" id="PRO_5047323496" description="GH18 domain-containing protein" evidence="5">
    <location>
        <begin position="27"/>
        <end position="446"/>
    </location>
</feature>
<keyword evidence="5" id="KW-0732">Signal</keyword>
<dbReference type="SUPFAM" id="SSF51445">
    <property type="entry name" value="(Trans)glycosidases"/>
    <property type="match status" value="1"/>
</dbReference>
<name>A0ABQ8T653_PERAM</name>
<keyword evidence="8" id="KW-1185">Reference proteome</keyword>
<evidence type="ECO:0000313" key="7">
    <source>
        <dbReference type="EMBL" id="KAJ4441382.1"/>
    </source>
</evidence>
<evidence type="ECO:0000256" key="4">
    <source>
        <dbReference type="RuleBase" id="RU004453"/>
    </source>
</evidence>
<evidence type="ECO:0000256" key="5">
    <source>
        <dbReference type="SAM" id="SignalP"/>
    </source>
</evidence>